<dbReference type="PANTHER" id="PTHR47186:SF3">
    <property type="entry name" value="OS09G0267800 PROTEIN"/>
    <property type="match status" value="1"/>
</dbReference>
<dbReference type="Proteomes" id="UP001177140">
    <property type="component" value="Unassembled WGS sequence"/>
</dbReference>
<dbReference type="EMBL" id="JAJJMA010271437">
    <property type="protein sequence ID" value="MCL7045585.1"/>
    <property type="molecule type" value="Genomic_DNA"/>
</dbReference>
<dbReference type="AlphaFoldDB" id="A0AA42AZG5"/>
<sequence length="318" mass="35774">MGDTRVLTNLRFLELYKCSNCVESPALGLLPSLEELLITNLSNLKRIGVEIYGGGQSVTEVAFPKLITLKIVKAEKLEVLDLDNNGEVQAGKIMPHVTNIKLSRCRSLIALPALDKLPSLETLEIENADQLKSISLNGFTSFPKLAELQISDMRNLEEIVFGALREGETGDTNSQNAIMPCLRSLLIDDCAEFKSFGYPIKSLPSIEEEDEEKEEDLSLLPSILHVDLSCCPKLFSFPRHLPIIHLEDMARFKELQVFYLHAYLGESFKFIPEYLQNLNKLEFVWIKDKRGMYQGGDWSILSHISDVFIGGNKIDPLT</sequence>
<dbReference type="Gene3D" id="3.80.10.10">
    <property type="entry name" value="Ribonuclease Inhibitor"/>
    <property type="match status" value="2"/>
</dbReference>
<dbReference type="InterPro" id="IPR032675">
    <property type="entry name" value="LRR_dom_sf"/>
</dbReference>
<proteinExistence type="predicted"/>
<comment type="caution">
    <text evidence="1">The sequence shown here is derived from an EMBL/GenBank/DDBJ whole genome shotgun (WGS) entry which is preliminary data.</text>
</comment>
<accession>A0AA42AZG5</accession>
<dbReference type="PANTHER" id="PTHR47186">
    <property type="entry name" value="LEUCINE-RICH REPEAT-CONTAINING PROTEIN 57"/>
    <property type="match status" value="1"/>
</dbReference>
<reference evidence="1" key="1">
    <citation type="submission" date="2022-03" db="EMBL/GenBank/DDBJ databases">
        <title>A functionally conserved STORR gene fusion in Papaver species that diverged 16.8 million years ago.</title>
        <authorList>
            <person name="Catania T."/>
        </authorList>
    </citation>
    <scope>NUCLEOTIDE SEQUENCE</scope>
    <source>
        <strain evidence="1">S-191538</strain>
    </source>
</reference>
<evidence type="ECO:0000313" key="1">
    <source>
        <dbReference type="EMBL" id="MCL7045585.1"/>
    </source>
</evidence>
<gene>
    <name evidence="1" type="ORF">MKW94_011790</name>
</gene>
<keyword evidence="2" id="KW-1185">Reference proteome</keyword>
<protein>
    <submittedName>
        <fullName evidence="1">Uncharacterized protein</fullName>
    </submittedName>
</protein>
<name>A0AA42AZG5_PAPNU</name>
<evidence type="ECO:0000313" key="2">
    <source>
        <dbReference type="Proteomes" id="UP001177140"/>
    </source>
</evidence>
<dbReference type="SUPFAM" id="SSF52058">
    <property type="entry name" value="L domain-like"/>
    <property type="match status" value="1"/>
</dbReference>
<organism evidence="1 2">
    <name type="scientific">Papaver nudicaule</name>
    <name type="common">Iceland poppy</name>
    <dbReference type="NCBI Taxonomy" id="74823"/>
    <lineage>
        <taxon>Eukaryota</taxon>
        <taxon>Viridiplantae</taxon>
        <taxon>Streptophyta</taxon>
        <taxon>Embryophyta</taxon>
        <taxon>Tracheophyta</taxon>
        <taxon>Spermatophyta</taxon>
        <taxon>Magnoliopsida</taxon>
        <taxon>Ranunculales</taxon>
        <taxon>Papaveraceae</taxon>
        <taxon>Papaveroideae</taxon>
        <taxon>Papaver</taxon>
    </lineage>
</organism>